<organism evidence="3 4">
    <name type="scientific">Sphaerosporella brunnea</name>
    <dbReference type="NCBI Taxonomy" id="1250544"/>
    <lineage>
        <taxon>Eukaryota</taxon>
        <taxon>Fungi</taxon>
        <taxon>Dikarya</taxon>
        <taxon>Ascomycota</taxon>
        <taxon>Pezizomycotina</taxon>
        <taxon>Pezizomycetes</taxon>
        <taxon>Pezizales</taxon>
        <taxon>Pyronemataceae</taxon>
        <taxon>Sphaerosporella</taxon>
    </lineage>
</organism>
<feature type="region of interest" description="Disordered" evidence="1">
    <location>
        <begin position="119"/>
        <end position="149"/>
    </location>
</feature>
<protein>
    <submittedName>
        <fullName evidence="3">AKAP7 2'5' RNA ligase-like domain-containing protein</fullName>
    </submittedName>
</protein>
<evidence type="ECO:0000313" key="4">
    <source>
        <dbReference type="Proteomes" id="UP000326924"/>
    </source>
</evidence>
<dbReference type="PANTHER" id="PTHR13360:SF1">
    <property type="entry name" value="ACTIVATING SIGNAL COINTEGRATOR 1 COMPLEX SUBUNIT 1"/>
    <property type="match status" value="1"/>
</dbReference>
<keyword evidence="4" id="KW-1185">Reference proteome</keyword>
<dbReference type="PANTHER" id="PTHR13360">
    <property type="entry name" value="ACTIVATING SIGNAL COINTEGRATOR 1 COMPLEX SUBUNIT 1"/>
    <property type="match status" value="1"/>
</dbReference>
<dbReference type="GO" id="GO:0016874">
    <property type="term" value="F:ligase activity"/>
    <property type="evidence" value="ECO:0007669"/>
    <property type="project" value="UniProtKB-KW"/>
</dbReference>
<dbReference type="SUPFAM" id="SSF55144">
    <property type="entry name" value="LigT-like"/>
    <property type="match status" value="1"/>
</dbReference>
<dbReference type="Gene3D" id="3.90.1140.10">
    <property type="entry name" value="Cyclic phosphodiesterase"/>
    <property type="match status" value="1"/>
</dbReference>
<feature type="compositionally biased region" description="Basic and acidic residues" evidence="1">
    <location>
        <begin position="169"/>
        <end position="183"/>
    </location>
</feature>
<name>A0A5J5EVU0_9PEZI</name>
<dbReference type="GO" id="GO:0005634">
    <property type="term" value="C:nucleus"/>
    <property type="evidence" value="ECO:0007669"/>
    <property type="project" value="TreeGrafter"/>
</dbReference>
<dbReference type="AlphaFoldDB" id="A0A5J5EVU0"/>
<feature type="compositionally biased region" description="Basic and acidic residues" evidence="1">
    <location>
        <begin position="124"/>
        <end position="136"/>
    </location>
</feature>
<dbReference type="Pfam" id="PF10469">
    <property type="entry name" value="AKAP7_NLS"/>
    <property type="match status" value="2"/>
</dbReference>
<evidence type="ECO:0000313" key="3">
    <source>
        <dbReference type="EMBL" id="KAA8904794.1"/>
    </source>
</evidence>
<sequence>MTTTDPPPRLLSTHLLPLTAAPPPLLLLPAPPPPPKPKKPPLTHFLSLPLHHSPHLQPALDLLSSDIATHFPDLKIPKHAMRPAECVHLTLGVLSLPSRRKEGKDAGDEEMKTVFEHASAGARAEGEGGRAPAVEEKGEEEEEEEEEEAVQKAVRILEDLDLERMLRNAGKEDTQKQELEQKEAVTGGNDAAMEEDRENGGVPIDPVNEPMTGVEEEEALEPLRISLQGLKTMGSAKKASVLYISPVDHTSRLHRFAEAVRQHFVDAGFIVDEKRDLKLHATILNTVYARRKGRKGNGRPTQLDLRGVLEKWEERVFVEELAADRVVLCLMGAKEVDGVKGAGGYEEVAGRFITPSPSSALIMARKESELQVIK</sequence>
<gene>
    <name evidence="3" type="ORF">FN846DRAFT_19518</name>
</gene>
<comment type="caution">
    <text evidence="3">The sequence shown here is derived from an EMBL/GenBank/DDBJ whole genome shotgun (WGS) entry which is preliminary data.</text>
</comment>
<dbReference type="GO" id="GO:0006307">
    <property type="term" value="P:DNA alkylation repair"/>
    <property type="evidence" value="ECO:0007669"/>
    <property type="project" value="InterPro"/>
</dbReference>
<feature type="compositionally biased region" description="Acidic residues" evidence="1">
    <location>
        <begin position="137"/>
        <end position="148"/>
    </location>
</feature>
<dbReference type="GO" id="GO:0006355">
    <property type="term" value="P:regulation of DNA-templated transcription"/>
    <property type="evidence" value="ECO:0007669"/>
    <property type="project" value="TreeGrafter"/>
</dbReference>
<feature type="domain" description="A-kinase anchor protein 7-like phosphoesterase" evidence="2">
    <location>
        <begin position="43"/>
        <end position="101"/>
    </location>
</feature>
<dbReference type="Proteomes" id="UP000326924">
    <property type="component" value="Unassembled WGS sequence"/>
</dbReference>
<dbReference type="EMBL" id="VXIS01000104">
    <property type="protein sequence ID" value="KAA8904794.1"/>
    <property type="molecule type" value="Genomic_DNA"/>
</dbReference>
<proteinExistence type="predicted"/>
<feature type="domain" description="A-kinase anchor protein 7-like phosphoesterase" evidence="2">
    <location>
        <begin position="219"/>
        <end position="335"/>
    </location>
</feature>
<dbReference type="InParanoid" id="A0A5J5EVU0"/>
<evidence type="ECO:0000256" key="1">
    <source>
        <dbReference type="SAM" id="MobiDB-lite"/>
    </source>
</evidence>
<feature type="region of interest" description="Disordered" evidence="1">
    <location>
        <begin position="169"/>
        <end position="209"/>
    </location>
</feature>
<keyword evidence="3" id="KW-0436">Ligase</keyword>
<dbReference type="InterPro" id="IPR009210">
    <property type="entry name" value="ASCC1"/>
</dbReference>
<dbReference type="InterPro" id="IPR009097">
    <property type="entry name" value="Cyclic_Pdiesterase"/>
</dbReference>
<dbReference type="InterPro" id="IPR019510">
    <property type="entry name" value="AKAP7-like_phosphoesterase"/>
</dbReference>
<dbReference type="OrthoDB" id="277832at2759"/>
<accession>A0A5J5EVU0</accession>
<reference evidence="3 4" key="1">
    <citation type="submission" date="2019-09" db="EMBL/GenBank/DDBJ databases">
        <title>Draft genome of the ectomycorrhizal ascomycete Sphaerosporella brunnea.</title>
        <authorList>
            <consortium name="DOE Joint Genome Institute"/>
            <person name="Benucci G.M."/>
            <person name="Marozzi G."/>
            <person name="Antonielli L."/>
            <person name="Sanchez S."/>
            <person name="Marco P."/>
            <person name="Wang X."/>
            <person name="Falini L.B."/>
            <person name="Barry K."/>
            <person name="Haridas S."/>
            <person name="Lipzen A."/>
            <person name="Labutti K."/>
            <person name="Grigoriev I.V."/>
            <person name="Murat C."/>
            <person name="Martin F."/>
            <person name="Albertini E."/>
            <person name="Donnini D."/>
            <person name="Bonito G."/>
        </authorList>
    </citation>
    <scope>NUCLEOTIDE SEQUENCE [LARGE SCALE GENOMIC DNA]</scope>
    <source>
        <strain evidence="3 4">Sb_GMNB300</strain>
    </source>
</reference>
<evidence type="ECO:0000259" key="2">
    <source>
        <dbReference type="Pfam" id="PF10469"/>
    </source>
</evidence>